<dbReference type="AlphaFoldDB" id="A0A8M1F3N2"/>
<accession>A0A8M1F3N2</accession>
<name>A0A8M1F3N2_URSMA</name>
<reference evidence="3" key="1">
    <citation type="submission" date="2025-08" db="UniProtKB">
        <authorList>
            <consortium name="RefSeq"/>
        </authorList>
    </citation>
    <scope>IDENTIFICATION</scope>
    <source>
        <tissue evidence="3">Whole blood</tissue>
    </source>
</reference>
<feature type="region of interest" description="Disordered" evidence="1">
    <location>
        <begin position="1"/>
        <end position="97"/>
    </location>
</feature>
<dbReference type="CTD" id="56984"/>
<organism evidence="2 3">
    <name type="scientific">Ursus maritimus</name>
    <name type="common">Polar bear</name>
    <name type="synonym">Thalarctos maritimus</name>
    <dbReference type="NCBI Taxonomy" id="29073"/>
    <lineage>
        <taxon>Eukaryota</taxon>
        <taxon>Metazoa</taxon>
        <taxon>Chordata</taxon>
        <taxon>Craniata</taxon>
        <taxon>Vertebrata</taxon>
        <taxon>Euteleostomi</taxon>
        <taxon>Mammalia</taxon>
        <taxon>Eutheria</taxon>
        <taxon>Laurasiatheria</taxon>
        <taxon>Carnivora</taxon>
        <taxon>Caniformia</taxon>
        <taxon>Ursidae</taxon>
        <taxon>Ursus</taxon>
    </lineage>
</organism>
<sequence length="264" mass="28327">MSCFSSEAFSGGSDMLGPAPHRAFPRFGRAPASPGMPVAAEQSRRDRSASRSSRGARRRVRAGAGREPRQRRRSTVAFKRRGLPGLGLPLSLPDSLRRPLPSLAVTIPPAWRSPSACPAAVSAGTARPHLSPVAGPLRPADRQRAGRALQDPTPSDSADPAPPPSLGALGTPARRRGAALAGSRLRRPRFSQARAPPVLPLLCDHVRSLRRVSPRPGGLHLPNASSICWKCWPACHGLDYFYTKYVIFIAFKEASGSSVTIHFY</sequence>
<gene>
    <name evidence="3" type="primary">PSMG2</name>
</gene>
<protein>
    <submittedName>
        <fullName evidence="3">Proteasome assembly chaperone 2 isoform X2</fullName>
    </submittedName>
</protein>
<evidence type="ECO:0000313" key="2">
    <source>
        <dbReference type="Proteomes" id="UP000261680"/>
    </source>
</evidence>
<dbReference type="RefSeq" id="XP_040475554.1">
    <property type="nucleotide sequence ID" value="XM_040619620.1"/>
</dbReference>
<keyword evidence="2" id="KW-1185">Reference proteome</keyword>
<dbReference type="GeneID" id="103673358"/>
<dbReference type="Proteomes" id="UP000261680">
    <property type="component" value="Unplaced"/>
</dbReference>
<evidence type="ECO:0000313" key="3">
    <source>
        <dbReference type="RefSeq" id="XP_040475554.1"/>
    </source>
</evidence>
<feature type="compositionally biased region" description="Low complexity" evidence="1">
    <location>
        <begin position="166"/>
        <end position="183"/>
    </location>
</feature>
<feature type="compositionally biased region" description="Low complexity" evidence="1">
    <location>
        <begin position="86"/>
        <end position="97"/>
    </location>
</feature>
<feature type="region of interest" description="Disordered" evidence="1">
    <location>
        <begin position="114"/>
        <end position="186"/>
    </location>
</feature>
<evidence type="ECO:0000256" key="1">
    <source>
        <dbReference type="SAM" id="MobiDB-lite"/>
    </source>
</evidence>
<feature type="compositionally biased region" description="Basic residues" evidence="1">
    <location>
        <begin position="69"/>
        <end position="82"/>
    </location>
</feature>
<dbReference type="GO" id="GO:0000502">
    <property type="term" value="C:proteasome complex"/>
    <property type="evidence" value="ECO:0007669"/>
    <property type="project" value="UniProtKB-KW"/>
</dbReference>
<proteinExistence type="predicted"/>
<keyword evidence="3" id="KW-0647">Proteasome</keyword>